<feature type="transmembrane region" description="Helical" evidence="5">
    <location>
        <begin position="217"/>
        <end position="241"/>
    </location>
</feature>
<dbReference type="Gene3D" id="1.20.1250.20">
    <property type="entry name" value="MFS general substrate transporter like domains"/>
    <property type="match status" value="2"/>
</dbReference>
<dbReference type="GO" id="GO:0022857">
    <property type="term" value="F:transmembrane transporter activity"/>
    <property type="evidence" value="ECO:0007669"/>
    <property type="project" value="InterPro"/>
</dbReference>
<evidence type="ECO:0000256" key="1">
    <source>
        <dbReference type="ARBA" id="ARBA00004141"/>
    </source>
</evidence>
<feature type="transmembrane region" description="Helical" evidence="5">
    <location>
        <begin position="57"/>
        <end position="75"/>
    </location>
</feature>
<dbReference type="Proteomes" id="UP000253420">
    <property type="component" value="Unassembled WGS sequence"/>
</dbReference>
<feature type="transmembrane region" description="Helical" evidence="5">
    <location>
        <begin position="279"/>
        <end position="300"/>
    </location>
</feature>
<evidence type="ECO:0000313" key="8">
    <source>
        <dbReference type="Proteomes" id="UP000253420"/>
    </source>
</evidence>
<feature type="transmembrane region" description="Helical" evidence="5">
    <location>
        <begin position="306"/>
        <end position="327"/>
    </location>
</feature>
<dbReference type="RefSeq" id="WP_114440289.1">
    <property type="nucleotide sequence ID" value="NZ_QOZG01000004.1"/>
</dbReference>
<dbReference type="InterPro" id="IPR020846">
    <property type="entry name" value="MFS_dom"/>
</dbReference>
<name>A0A368K2N5_9HYPH</name>
<dbReference type="InterPro" id="IPR011701">
    <property type="entry name" value="MFS"/>
</dbReference>
<dbReference type="EMBL" id="QOZG01000004">
    <property type="protein sequence ID" value="RCS23648.1"/>
    <property type="molecule type" value="Genomic_DNA"/>
</dbReference>
<reference evidence="7 8" key="1">
    <citation type="submission" date="2018-07" db="EMBL/GenBank/DDBJ databases">
        <title>The draft genome of Phyllobacterium salinisoli.</title>
        <authorList>
            <person name="Liu L."/>
            <person name="Li L."/>
            <person name="Zhang X."/>
            <person name="Liang L."/>
        </authorList>
    </citation>
    <scope>NUCLEOTIDE SEQUENCE [LARGE SCALE GENOMIC DNA]</scope>
    <source>
        <strain evidence="7 8">LLAN61</strain>
    </source>
</reference>
<dbReference type="SUPFAM" id="SSF103473">
    <property type="entry name" value="MFS general substrate transporter"/>
    <property type="match status" value="1"/>
</dbReference>
<dbReference type="GO" id="GO:0016020">
    <property type="term" value="C:membrane"/>
    <property type="evidence" value="ECO:0007669"/>
    <property type="project" value="UniProtKB-SubCell"/>
</dbReference>
<dbReference type="PANTHER" id="PTHR23514">
    <property type="entry name" value="BYPASS OF STOP CODON PROTEIN 6"/>
    <property type="match status" value="1"/>
</dbReference>
<feature type="transmembrane region" description="Helical" evidence="5">
    <location>
        <begin position="150"/>
        <end position="167"/>
    </location>
</feature>
<evidence type="ECO:0000313" key="7">
    <source>
        <dbReference type="EMBL" id="RCS23648.1"/>
    </source>
</evidence>
<dbReference type="OrthoDB" id="9810941at2"/>
<keyword evidence="4 5" id="KW-0472">Membrane</keyword>
<evidence type="ECO:0000259" key="6">
    <source>
        <dbReference type="PROSITE" id="PS50850"/>
    </source>
</evidence>
<dbReference type="InterPro" id="IPR051788">
    <property type="entry name" value="MFS_Transporter"/>
</dbReference>
<gene>
    <name evidence="7" type="ORF">DUT91_10120</name>
</gene>
<feature type="transmembrane region" description="Helical" evidence="5">
    <location>
        <begin position="247"/>
        <end position="267"/>
    </location>
</feature>
<keyword evidence="8" id="KW-1185">Reference proteome</keyword>
<feature type="transmembrane region" description="Helical" evidence="5">
    <location>
        <begin position="339"/>
        <end position="360"/>
    </location>
</feature>
<organism evidence="7 8">
    <name type="scientific">Phyllobacterium salinisoli</name>
    <dbReference type="NCBI Taxonomy" id="1899321"/>
    <lineage>
        <taxon>Bacteria</taxon>
        <taxon>Pseudomonadati</taxon>
        <taxon>Pseudomonadota</taxon>
        <taxon>Alphaproteobacteria</taxon>
        <taxon>Hyphomicrobiales</taxon>
        <taxon>Phyllobacteriaceae</taxon>
        <taxon>Phyllobacterium</taxon>
    </lineage>
</organism>
<dbReference type="PANTHER" id="PTHR23514:SF13">
    <property type="entry name" value="INNER MEMBRANE PROTEIN YBJJ"/>
    <property type="match status" value="1"/>
</dbReference>
<evidence type="ECO:0000256" key="5">
    <source>
        <dbReference type="SAM" id="Phobius"/>
    </source>
</evidence>
<feature type="transmembrane region" description="Helical" evidence="5">
    <location>
        <begin position="87"/>
        <end position="104"/>
    </location>
</feature>
<dbReference type="CDD" id="cd17393">
    <property type="entry name" value="MFS_MosC_like"/>
    <property type="match status" value="1"/>
</dbReference>
<accession>A0A368K2N5</accession>
<evidence type="ECO:0000256" key="4">
    <source>
        <dbReference type="ARBA" id="ARBA00023136"/>
    </source>
</evidence>
<feature type="transmembrane region" description="Helical" evidence="5">
    <location>
        <begin position="23"/>
        <end position="41"/>
    </location>
</feature>
<dbReference type="AlphaFoldDB" id="A0A368K2N5"/>
<comment type="caution">
    <text evidence="7">The sequence shown here is derived from an EMBL/GenBank/DDBJ whole genome shotgun (WGS) entry which is preliminary data.</text>
</comment>
<feature type="transmembrane region" description="Helical" evidence="5">
    <location>
        <begin position="366"/>
        <end position="386"/>
    </location>
</feature>
<dbReference type="InterPro" id="IPR036259">
    <property type="entry name" value="MFS_trans_sf"/>
</dbReference>
<feature type="transmembrane region" description="Helical" evidence="5">
    <location>
        <begin position="173"/>
        <end position="196"/>
    </location>
</feature>
<comment type="subcellular location">
    <subcellularLocation>
        <location evidence="1">Membrane</location>
        <topology evidence="1">Multi-pass membrane protein</topology>
    </subcellularLocation>
</comment>
<evidence type="ECO:0000256" key="3">
    <source>
        <dbReference type="ARBA" id="ARBA00022989"/>
    </source>
</evidence>
<keyword evidence="2 5" id="KW-0812">Transmembrane</keyword>
<dbReference type="PROSITE" id="PS50850">
    <property type="entry name" value="MFS"/>
    <property type="match status" value="1"/>
</dbReference>
<evidence type="ECO:0000256" key="2">
    <source>
        <dbReference type="ARBA" id="ARBA00022692"/>
    </source>
</evidence>
<keyword evidence="3 5" id="KW-1133">Transmembrane helix</keyword>
<proteinExistence type="predicted"/>
<feature type="transmembrane region" description="Helical" evidence="5">
    <location>
        <begin position="110"/>
        <end position="129"/>
    </location>
</feature>
<feature type="domain" description="Major facilitator superfamily (MFS) profile" evidence="6">
    <location>
        <begin position="21"/>
        <end position="395"/>
    </location>
</feature>
<protein>
    <submittedName>
        <fullName evidence="7">MFS transporter</fullName>
    </submittedName>
</protein>
<sequence length="406" mass="42376">MEMRVDTPRAVAGRSGYLPRERLAIWLLFLMNGFMVGSWAPKIPEFAERLNLSKGELGLMILVFGIGSLVMMPVAGMQIARLGGARVSKITAVLLLPSILALTFTQNIPAAAIALFLFGGFVGGMDVAMNANAVAVEQKMRRAIMSSCHAFWSLGGLIGAGVGGYLIGHFGTVVHAVVATVIVVVMLAVAWPIVHVDRPAKSSVDGSSRARLPLQPLPWLVGLMALFSMVPEGAVLDWSALYLMQDLGAPVSIAGLGFAAFSLTMAIMRFAGDLVRERLGAVLTLRLCTVTAIVGMLAASFAPDPIMVIIGFALCGIGISNMVPIAFSIAGNLPGMAPGVGLSIATTLGYSGILFAPSSIGFIAEYTGFSAVFAALPLLLLVVLALSGLARYADGHGEEPGVPHDL</sequence>
<dbReference type="Pfam" id="PF07690">
    <property type="entry name" value="MFS_1"/>
    <property type="match status" value="2"/>
</dbReference>